<keyword evidence="6 14" id="KW-0812">Transmembrane</keyword>
<feature type="transmembrane region" description="Helical" evidence="14">
    <location>
        <begin position="175"/>
        <end position="193"/>
    </location>
</feature>
<evidence type="ECO:0000256" key="11">
    <source>
        <dbReference type="ARBA" id="ARBA00032707"/>
    </source>
</evidence>
<dbReference type="PANTHER" id="PTHR30622">
    <property type="entry name" value="UNDECAPRENYL-DIPHOSPHATASE"/>
    <property type="match status" value="1"/>
</dbReference>
<dbReference type="NCBIfam" id="NF001389">
    <property type="entry name" value="PRK00281.1-2"/>
    <property type="match status" value="1"/>
</dbReference>
<name>A0A831YDR0_9AQUI</name>
<evidence type="ECO:0000256" key="8">
    <source>
        <dbReference type="ARBA" id="ARBA00022989"/>
    </source>
</evidence>
<evidence type="ECO:0000313" key="15">
    <source>
        <dbReference type="EMBL" id="HEV09001.1"/>
    </source>
</evidence>
<evidence type="ECO:0000256" key="5">
    <source>
        <dbReference type="ARBA" id="ARBA00022475"/>
    </source>
</evidence>
<keyword evidence="5 14" id="KW-1003">Cell membrane</keyword>
<dbReference type="HAMAP" id="MF_01006">
    <property type="entry name" value="Undec_diphosphatase"/>
    <property type="match status" value="1"/>
</dbReference>
<reference evidence="15" key="1">
    <citation type="journal article" date="2020" name="mSystems">
        <title>Genome- and Community-Level Interaction Insights into Carbon Utilization and Element Cycling Functions of Hydrothermarchaeota in Hydrothermal Sediment.</title>
        <authorList>
            <person name="Zhou Z."/>
            <person name="Liu Y."/>
            <person name="Xu W."/>
            <person name="Pan J."/>
            <person name="Luo Z.H."/>
            <person name="Li M."/>
        </authorList>
    </citation>
    <scope>NUCLEOTIDE SEQUENCE [LARGE SCALE GENOMIC DNA]</scope>
    <source>
        <strain evidence="15">SpSt-1257</strain>
    </source>
</reference>
<sequence>MNSLQAFILGVVEGLTEFLPVSSTGHLILASTLMGLQQTDTQKAFEVAIQLGSIMAVVFLYFERLKDIQLLKKLIVAFIPTGIIGFVLYKLIKSLFSPFVVVFTLVLGGIILIAIEYYHRNKEYSIKTIDQIDYKKAFLIGLFQSVSMVPGTSRSGATIIGGLLLGLNRKTAAEFSFLLAVPTMFVATFYDVYKNHSNFNVTDWNNLLIGFFTAFVFAILSIKFLLRFVSTHNFIPFGIYRIILGILYYFIVLR</sequence>
<dbReference type="EC" id="3.6.1.27" evidence="3 14"/>
<evidence type="ECO:0000256" key="9">
    <source>
        <dbReference type="ARBA" id="ARBA00023136"/>
    </source>
</evidence>
<dbReference type="GO" id="GO:0005886">
    <property type="term" value="C:plasma membrane"/>
    <property type="evidence" value="ECO:0007669"/>
    <property type="project" value="UniProtKB-SubCell"/>
</dbReference>
<feature type="transmembrane region" description="Helical" evidence="14">
    <location>
        <begin position="205"/>
        <end position="228"/>
    </location>
</feature>
<dbReference type="GO" id="GO:0009252">
    <property type="term" value="P:peptidoglycan biosynthetic process"/>
    <property type="evidence" value="ECO:0007669"/>
    <property type="project" value="UniProtKB-KW"/>
</dbReference>
<dbReference type="EMBL" id="DSFC01000067">
    <property type="protein sequence ID" value="HEV09001.1"/>
    <property type="molecule type" value="Genomic_DNA"/>
</dbReference>
<comment type="subcellular location">
    <subcellularLocation>
        <location evidence="1 14">Cell membrane</location>
        <topology evidence="1 14">Multi-pass membrane protein</topology>
    </subcellularLocation>
</comment>
<comment type="function">
    <text evidence="14">Catalyzes the dephosphorylation of undecaprenyl diphosphate (UPP). Confers resistance to bacitracin.</text>
</comment>
<comment type="catalytic activity">
    <reaction evidence="13 14">
        <text>di-trans,octa-cis-undecaprenyl diphosphate + H2O = di-trans,octa-cis-undecaprenyl phosphate + phosphate + H(+)</text>
        <dbReference type="Rhea" id="RHEA:28094"/>
        <dbReference type="ChEBI" id="CHEBI:15377"/>
        <dbReference type="ChEBI" id="CHEBI:15378"/>
        <dbReference type="ChEBI" id="CHEBI:43474"/>
        <dbReference type="ChEBI" id="CHEBI:58405"/>
        <dbReference type="ChEBI" id="CHEBI:60392"/>
        <dbReference type="EC" id="3.6.1.27"/>
    </reaction>
</comment>
<proteinExistence type="inferred from homology"/>
<dbReference type="PANTHER" id="PTHR30622:SF3">
    <property type="entry name" value="UNDECAPRENYL-DIPHOSPHATASE"/>
    <property type="match status" value="1"/>
</dbReference>
<evidence type="ECO:0000256" key="13">
    <source>
        <dbReference type="ARBA" id="ARBA00047594"/>
    </source>
</evidence>
<gene>
    <name evidence="14" type="primary">uppP</name>
    <name evidence="15" type="ORF">ENO34_01220</name>
</gene>
<keyword evidence="14" id="KW-0573">Peptidoglycan synthesis</keyword>
<feature type="transmembrane region" description="Helical" evidence="14">
    <location>
        <begin position="234"/>
        <end position="253"/>
    </location>
</feature>
<evidence type="ECO:0000256" key="6">
    <source>
        <dbReference type="ARBA" id="ARBA00022692"/>
    </source>
</evidence>
<accession>A0A831YDR0</accession>
<comment type="miscellaneous">
    <text evidence="14">Bacitracin is thought to be involved in the inhibition of peptidoglycan synthesis by sequestering undecaprenyl diphosphate, thereby reducing the pool of lipid carrier available.</text>
</comment>
<evidence type="ECO:0000256" key="3">
    <source>
        <dbReference type="ARBA" id="ARBA00012374"/>
    </source>
</evidence>
<dbReference type="NCBIfam" id="TIGR00753">
    <property type="entry name" value="undec_PP_bacA"/>
    <property type="match status" value="1"/>
</dbReference>
<evidence type="ECO:0000256" key="2">
    <source>
        <dbReference type="ARBA" id="ARBA00010621"/>
    </source>
</evidence>
<dbReference type="GO" id="GO:0008360">
    <property type="term" value="P:regulation of cell shape"/>
    <property type="evidence" value="ECO:0007669"/>
    <property type="project" value="UniProtKB-KW"/>
</dbReference>
<keyword evidence="9 14" id="KW-0472">Membrane</keyword>
<dbReference type="Pfam" id="PF02673">
    <property type="entry name" value="BacA"/>
    <property type="match status" value="1"/>
</dbReference>
<dbReference type="InterPro" id="IPR003824">
    <property type="entry name" value="UppP"/>
</dbReference>
<protein>
    <recommendedName>
        <fullName evidence="4 14">Undecaprenyl-diphosphatase</fullName>
        <ecNumber evidence="3 14">3.6.1.27</ecNumber>
    </recommendedName>
    <alternativeName>
        <fullName evidence="12 14">Bacitracin resistance protein</fullName>
    </alternativeName>
    <alternativeName>
        <fullName evidence="11 14">Undecaprenyl pyrophosphate phosphatase</fullName>
    </alternativeName>
</protein>
<evidence type="ECO:0000256" key="7">
    <source>
        <dbReference type="ARBA" id="ARBA00022801"/>
    </source>
</evidence>
<evidence type="ECO:0000256" key="4">
    <source>
        <dbReference type="ARBA" id="ARBA00021581"/>
    </source>
</evidence>
<dbReference type="NCBIfam" id="NF001390">
    <property type="entry name" value="PRK00281.1-4"/>
    <property type="match status" value="1"/>
</dbReference>
<feature type="transmembrane region" description="Helical" evidence="14">
    <location>
        <begin position="74"/>
        <end position="92"/>
    </location>
</feature>
<dbReference type="AlphaFoldDB" id="A0A831YDR0"/>
<keyword evidence="8 14" id="KW-1133">Transmembrane helix</keyword>
<organism evidence="15">
    <name type="scientific">Sulfurihydrogenibium azorense</name>
    <dbReference type="NCBI Taxonomy" id="309806"/>
    <lineage>
        <taxon>Bacteria</taxon>
        <taxon>Pseudomonadati</taxon>
        <taxon>Aquificota</taxon>
        <taxon>Aquificia</taxon>
        <taxon>Aquificales</taxon>
        <taxon>Hydrogenothermaceae</taxon>
        <taxon>Sulfurihydrogenibium</taxon>
    </lineage>
</organism>
<keyword evidence="7 14" id="KW-0378">Hydrolase</keyword>
<evidence type="ECO:0000256" key="1">
    <source>
        <dbReference type="ARBA" id="ARBA00004651"/>
    </source>
</evidence>
<dbReference type="GO" id="GO:0071555">
    <property type="term" value="P:cell wall organization"/>
    <property type="evidence" value="ECO:0007669"/>
    <property type="project" value="UniProtKB-KW"/>
</dbReference>
<feature type="transmembrane region" description="Helical" evidence="14">
    <location>
        <begin position="44"/>
        <end position="62"/>
    </location>
</feature>
<evidence type="ECO:0000256" key="14">
    <source>
        <dbReference type="HAMAP-Rule" id="MF_01006"/>
    </source>
</evidence>
<keyword evidence="10 14" id="KW-0046">Antibiotic resistance</keyword>
<evidence type="ECO:0000256" key="12">
    <source>
        <dbReference type="ARBA" id="ARBA00032932"/>
    </source>
</evidence>
<dbReference type="GO" id="GO:0046677">
    <property type="term" value="P:response to antibiotic"/>
    <property type="evidence" value="ECO:0007669"/>
    <property type="project" value="UniProtKB-UniRule"/>
</dbReference>
<evidence type="ECO:0000256" key="10">
    <source>
        <dbReference type="ARBA" id="ARBA00023251"/>
    </source>
</evidence>
<comment type="caution">
    <text evidence="15">The sequence shown here is derived from an EMBL/GenBank/DDBJ whole genome shotgun (WGS) entry which is preliminary data.</text>
</comment>
<feature type="transmembrane region" description="Helical" evidence="14">
    <location>
        <begin position="98"/>
        <end position="118"/>
    </location>
</feature>
<keyword evidence="14" id="KW-0133">Cell shape</keyword>
<dbReference type="Proteomes" id="UP000885621">
    <property type="component" value="Unassembled WGS sequence"/>
</dbReference>
<comment type="similarity">
    <text evidence="2 14">Belongs to the UppP family.</text>
</comment>
<feature type="transmembrane region" description="Helical" evidence="14">
    <location>
        <begin position="138"/>
        <end position="163"/>
    </location>
</feature>
<keyword evidence="14" id="KW-0961">Cell wall biogenesis/degradation</keyword>
<dbReference type="GO" id="GO:0050380">
    <property type="term" value="F:undecaprenyl-diphosphatase activity"/>
    <property type="evidence" value="ECO:0007669"/>
    <property type="project" value="UniProtKB-UniRule"/>
</dbReference>